<reference evidence="2 3" key="1">
    <citation type="journal article" date="2023" name="Plants (Basel)">
        <title>Bridging the Gap: Combining Genomics and Transcriptomics Approaches to Understand Stylosanthes scabra, an Orphan Legume from the Brazilian Caatinga.</title>
        <authorList>
            <person name="Ferreira-Neto J.R.C."/>
            <person name="da Silva M.D."/>
            <person name="Binneck E."/>
            <person name="de Melo N.F."/>
            <person name="da Silva R.H."/>
            <person name="de Melo A.L.T.M."/>
            <person name="Pandolfi V."/>
            <person name="Bustamante F.O."/>
            <person name="Brasileiro-Vidal A.C."/>
            <person name="Benko-Iseppon A.M."/>
        </authorList>
    </citation>
    <scope>NUCLEOTIDE SEQUENCE [LARGE SCALE GENOMIC DNA]</scope>
    <source>
        <tissue evidence="2">Leaves</tissue>
    </source>
</reference>
<proteinExistence type="predicted"/>
<gene>
    <name evidence="2" type="ORF">PIB30_034149</name>
</gene>
<sequence>MSNPTKHNQAAAIIAAHPRRKVPLLCRCWPPRKWEASSLTPLNPPLNGAQVEGGKTGRGTTLRRQIPTLALDLLLQQMPWLPGLK</sequence>
<dbReference type="Proteomes" id="UP001341840">
    <property type="component" value="Unassembled WGS sequence"/>
</dbReference>
<evidence type="ECO:0000313" key="2">
    <source>
        <dbReference type="EMBL" id="MED6170757.1"/>
    </source>
</evidence>
<name>A0ABU6VCT1_9FABA</name>
<comment type="caution">
    <text evidence="2">The sequence shown here is derived from an EMBL/GenBank/DDBJ whole genome shotgun (WGS) entry which is preliminary data.</text>
</comment>
<evidence type="ECO:0000256" key="1">
    <source>
        <dbReference type="SAM" id="MobiDB-lite"/>
    </source>
</evidence>
<organism evidence="2 3">
    <name type="scientific">Stylosanthes scabra</name>
    <dbReference type="NCBI Taxonomy" id="79078"/>
    <lineage>
        <taxon>Eukaryota</taxon>
        <taxon>Viridiplantae</taxon>
        <taxon>Streptophyta</taxon>
        <taxon>Embryophyta</taxon>
        <taxon>Tracheophyta</taxon>
        <taxon>Spermatophyta</taxon>
        <taxon>Magnoliopsida</taxon>
        <taxon>eudicotyledons</taxon>
        <taxon>Gunneridae</taxon>
        <taxon>Pentapetalae</taxon>
        <taxon>rosids</taxon>
        <taxon>fabids</taxon>
        <taxon>Fabales</taxon>
        <taxon>Fabaceae</taxon>
        <taxon>Papilionoideae</taxon>
        <taxon>50 kb inversion clade</taxon>
        <taxon>dalbergioids sensu lato</taxon>
        <taxon>Dalbergieae</taxon>
        <taxon>Pterocarpus clade</taxon>
        <taxon>Stylosanthes</taxon>
    </lineage>
</organism>
<keyword evidence="3" id="KW-1185">Reference proteome</keyword>
<protein>
    <submittedName>
        <fullName evidence="2">Uncharacterized protein</fullName>
    </submittedName>
</protein>
<accession>A0ABU6VCT1</accession>
<dbReference type="EMBL" id="JASCZI010151192">
    <property type="protein sequence ID" value="MED6170757.1"/>
    <property type="molecule type" value="Genomic_DNA"/>
</dbReference>
<feature type="region of interest" description="Disordered" evidence="1">
    <location>
        <begin position="39"/>
        <end position="61"/>
    </location>
</feature>
<evidence type="ECO:0000313" key="3">
    <source>
        <dbReference type="Proteomes" id="UP001341840"/>
    </source>
</evidence>